<dbReference type="AlphaFoldDB" id="A0A4Y8M6F1"/>
<accession>A0A4Y8M6F1</accession>
<organism evidence="1 2">
    <name type="scientific">Cohnella luojiensis</name>
    <dbReference type="NCBI Taxonomy" id="652876"/>
    <lineage>
        <taxon>Bacteria</taxon>
        <taxon>Bacillati</taxon>
        <taxon>Bacillota</taxon>
        <taxon>Bacilli</taxon>
        <taxon>Bacillales</taxon>
        <taxon>Paenibacillaceae</taxon>
        <taxon>Cohnella</taxon>
    </lineage>
</organism>
<name>A0A4Y8M6F1_9BACL</name>
<reference evidence="1 2" key="1">
    <citation type="submission" date="2019-03" db="EMBL/GenBank/DDBJ databases">
        <title>Cohnella endophytica sp. nov., a novel endophytic bacterium isolated from bark of Sonneratia apetala.</title>
        <authorList>
            <person name="Tuo L."/>
        </authorList>
    </citation>
    <scope>NUCLEOTIDE SEQUENCE [LARGE SCALE GENOMIC DNA]</scope>
    <source>
        <strain evidence="1 2">CCTCC AB 208254</strain>
    </source>
</reference>
<dbReference type="Proteomes" id="UP000297900">
    <property type="component" value="Unassembled WGS sequence"/>
</dbReference>
<gene>
    <name evidence="1" type="ORF">E2980_03445</name>
</gene>
<comment type="caution">
    <text evidence="1">The sequence shown here is derived from an EMBL/GenBank/DDBJ whole genome shotgun (WGS) entry which is preliminary data.</text>
</comment>
<evidence type="ECO:0000313" key="1">
    <source>
        <dbReference type="EMBL" id="TFE30844.1"/>
    </source>
</evidence>
<dbReference type="RefSeq" id="WP_167746955.1">
    <property type="nucleotide sequence ID" value="NZ_SOMN01000002.1"/>
</dbReference>
<keyword evidence="2" id="KW-1185">Reference proteome</keyword>
<sequence length="234" mass="26636">MEILGRKISGKTERIINEIYSNLKKPVEFRSIEAGNAFGSIIDNTDTFIVHLSLRLNGDVFETNLLHELFHGIQMTNSYPEIGNIVNDQFVAMLCSSLSSLVLDLEVQERLTEHGYDSSYFFNYRNRVLKELANKNFAPIINDELNQKYVSTNLALFFLTASETQSKFIKHLYQNAPINTLNGALKIVDAIKKIGYDSPAKCFNCFMGVLDTLDIWNFYGILYNGKSYSRLKSS</sequence>
<dbReference type="EMBL" id="SOMN01000002">
    <property type="protein sequence ID" value="TFE30844.1"/>
    <property type="molecule type" value="Genomic_DNA"/>
</dbReference>
<evidence type="ECO:0000313" key="2">
    <source>
        <dbReference type="Proteomes" id="UP000297900"/>
    </source>
</evidence>
<proteinExistence type="predicted"/>
<protein>
    <submittedName>
        <fullName evidence="1">Uncharacterized protein</fullName>
    </submittedName>
</protein>